<dbReference type="EnsemblPlants" id="Pp3c2_30420V3.4">
    <property type="protein sequence ID" value="Pp3c2_30420V3.4"/>
    <property type="gene ID" value="Pp3c2_30420"/>
</dbReference>
<reference evidence="1" key="3">
    <citation type="submission" date="2020-12" db="UniProtKB">
        <authorList>
            <consortium name="EnsemblPlants"/>
        </authorList>
    </citation>
    <scope>IDENTIFICATION</scope>
</reference>
<evidence type="ECO:0000313" key="1">
    <source>
        <dbReference type="EnsemblPlants" id="Pp3c2_30420V3.4"/>
    </source>
</evidence>
<proteinExistence type="predicted"/>
<protein>
    <submittedName>
        <fullName evidence="1">Uncharacterized protein</fullName>
    </submittedName>
</protein>
<accession>A0A7I4D9Z7</accession>
<reference evidence="1 2" key="1">
    <citation type="journal article" date="2008" name="Science">
        <title>The Physcomitrella genome reveals evolutionary insights into the conquest of land by plants.</title>
        <authorList>
            <person name="Rensing S."/>
            <person name="Lang D."/>
            <person name="Zimmer A."/>
            <person name="Terry A."/>
            <person name="Salamov A."/>
            <person name="Shapiro H."/>
            <person name="Nishiyama T."/>
            <person name="Perroud P.-F."/>
            <person name="Lindquist E."/>
            <person name="Kamisugi Y."/>
            <person name="Tanahashi T."/>
            <person name="Sakakibara K."/>
            <person name="Fujita T."/>
            <person name="Oishi K."/>
            <person name="Shin-I T."/>
            <person name="Kuroki Y."/>
            <person name="Toyoda A."/>
            <person name="Suzuki Y."/>
            <person name="Hashimoto A."/>
            <person name="Yamaguchi K."/>
            <person name="Sugano A."/>
            <person name="Kohara Y."/>
            <person name="Fujiyama A."/>
            <person name="Anterola A."/>
            <person name="Aoki S."/>
            <person name="Ashton N."/>
            <person name="Barbazuk W.B."/>
            <person name="Barker E."/>
            <person name="Bennetzen J."/>
            <person name="Bezanilla M."/>
            <person name="Blankenship R."/>
            <person name="Cho S.H."/>
            <person name="Dutcher S."/>
            <person name="Estelle M."/>
            <person name="Fawcett J.A."/>
            <person name="Gundlach H."/>
            <person name="Hanada K."/>
            <person name="Heyl A."/>
            <person name="Hicks K.A."/>
            <person name="Hugh J."/>
            <person name="Lohr M."/>
            <person name="Mayer K."/>
            <person name="Melkozernov A."/>
            <person name="Murata T."/>
            <person name="Nelson D."/>
            <person name="Pils B."/>
            <person name="Prigge M."/>
            <person name="Reiss B."/>
            <person name="Renner T."/>
            <person name="Rombauts S."/>
            <person name="Rushton P."/>
            <person name="Sanderfoot A."/>
            <person name="Schween G."/>
            <person name="Shiu S.-H."/>
            <person name="Stueber K."/>
            <person name="Theodoulou F.L."/>
            <person name="Tu H."/>
            <person name="Van de Peer Y."/>
            <person name="Verrier P.J."/>
            <person name="Waters E."/>
            <person name="Wood A."/>
            <person name="Yang L."/>
            <person name="Cove D."/>
            <person name="Cuming A."/>
            <person name="Hasebe M."/>
            <person name="Lucas S."/>
            <person name="Mishler D.B."/>
            <person name="Reski R."/>
            <person name="Grigoriev I."/>
            <person name="Quatrano R.S."/>
            <person name="Boore J.L."/>
        </authorList>
    </citation>
    <scope>NUCLEOTIDE SEQUENCE [LARGE SCALE GENOMIC DNA]</scope>
    <source>
        <strain evidence="1 2">cv. Gransden 2004</strain>
    </source>
</reference>
<reference evidence="1 2" key="2">
    <citation type="journal article" date="2018" name="Plant J.">
        <title>The Physcomitrella patens chromosome-scale assembly reveals moss genome structure and evolution.</title>
        <authorList>
            <person name="Lang D."/>
            <person name="Ullrich K.K."/>
            <person name="Murat F."/>
            <person name="Fuchs J."/>
            <person name="Jenkins J."/>
            <person name="Haas F.B."/>
            <person name="Piednoel M."/>
            <person name="Gundlach H."/>
            <person name="Van Bel M."/>
            <person name="Meyberg R."/>
            <person name="Vives C."/>
            <person name="Morata J."/>
            <person name="Symeonidi A."/>
            <person name="Hiss M."/>
            <person name="Muchero W."/>
            <person name="Kamisugi Y."/>
            <person name="Saleh O."/>
            <person name="Blanc G."/>
            <person name="Decker E.L."/>
            <person name="van Gessel N."/>
            <person name="Grimwood J."/>
            <person name="Hayes R.D."/>
            <person name="Graham S.W."/>
            <person name="Gunter L.E."/>
            <person name="McDaniel S.F."/>
            <person name="Hoernstein S.N.W."/>
            <person name="Larsson A."/>
            <person name="Li F.W."/>
            <person name="Perroud P.F."/>
            <person name="Phillips J."/>
            <person name="Ranjan P."/>
            <person name="Rokshar D.S."/>
            <person name="Rothfels C.J."/>
            <person name="Schneider L."/>
            <person name="Shu S."/>
            <person name="Stevenson D.W."/>
            <person name="Thummler F."/>
            <person name="Tillich M."/>
            <person name="Villarreal Aguilar J.C."/>
            <person name="Widiez T."/>
            <person name="Wong G.K."/>
            <person name="Wymore A."/>
            <person name="Zhang Y."/>
            <person name="Zimmer A.D."/>
            <person name="Quatrano R.S."/>
            <person name="Mayer K.F.X."/>
            <person name="Goodstein D."/>
            <person name="Casacuberta J.M."/>
            <person name="Vandepoele K."/>
            <person name="Reski R."/>
            <person name="Cuming A.C."/>
            <person name="Tuskan G.A."/>
            <person name="Maumus F."/>
            <person name="Salse J."/>
            <person name="Schmutz J."/>
            <person name="Rensing S.A."/>
        </authorList>
    </citation>
    <scope>NUCLEOTIDE SEQUENCE [LARGE SCALE GENOMIC DNA]</scope>
    <source>
        <strain evidence="1 2">cv. Gransden 2004</strain>
    </source>
</reference>
<evidence type="ECO:0000313" key="2">
    <source>
        <dbReference type="Proteomes" id="UP000006727"/>
    </source>
</evidence>
<dbReference type="AlphaFoldDB" id="A0A7I4D9Z7"/>
<organism evidence="1 2">
    <name type="scientific">Physcomitrium patens</name>
    <name type="common">Spreading-leaved earth moss</name>
    <name type="synonym">Physcomitrella patens</name>
    <dbReference type="NCBI Taxonomy" id="3218"/>
    <lineage>
        <taxon>Eukaryota</taxon>
        <taxon>Viridiplantae</taxon>
        <taxon>Streptophyta</taxon>
        <taxon>Embryophyta</taxon>
        <taxon>Bryophyta</taxon>
        <taxon>Bryophytina</taxon>
        <taxon>Bryopsida</taxon>
        <taxon>Funariidae</taxon>
        <taxon>Funariales</taxon>
        <taxon>Funariaceae</taxon>
        <taxon>Physcomitrium</taxon>
    </lineage>
</organism>
<dbReference type="EMBL" id="ABEU02000002">
    <property type="status" value="NOT_ANNOTATED_CDS"/>
    <property type="molecule type" value="Genomic_DNA"/>
</dbReference>
<keyword evidence="2" id="KW-1185">Reference proteome</keyword>
<dbReference type="Proteomes" id="UP000006727">
    <property type="component" value="Chromosome 2"/>
</dbReference>
<dbReference type="Gramene" id="Pp3c2_30420V3.4">
    <property type="protein sequence ID" value="Pp3c2_30420V3.4"/>
    <property type="gene ID" value="Pp3c2_30420"/>
</dbReference>
<name>A0A7I4D9Z7_PHYPA</name>
<sequence length="49" mass="5686">MKYAVHGHLGCSLTRARSRACMEFVSMYEVGDRRAHFFLSCGLMIWECQ</sequence>